<dbReference type="InterPro" id="IPR025164">
    <property type="entry name" value="Toastrack_DUF4097"/>
</dbReference>
<comment type="caution">
    <text evidence="2">The sequence shown here is derived from an EMBL/GenBank/DDBJ whole genome shotgun (WGS) entry which is preliminary data.</text>
</comment>
<evidence type="ECO:0000313" key="2">
    <source>
        <dbReference type="EMBL" id="MCY1139511.1"/>
    </source>
</evidence>
<dbReference type="Pfam" id="PF13349">
    <property type="entry name" value="DUF4097"/>
    <property type="match status" value="1"/>
</dbReference>
<accession>A0ABT4AZ61</accession>
<gene>
    <name evidence="2" type="ORF">OWR29_16050</name>
</gene>
<reference evidence="2" key="1">
    <citation type="submission" date="2022-11" db="EMBL/GenBank/DDBJ databases">
        <authorList>
            <person name="Somphong A."/>
            <person name="Phongsopitanun W."/>
        </authorList>
    </citation>
    <scope>NUCLEOTIDE SEQUENCE</scope>
    <source>
        <strain evidence="2">Pm04-4</strain>
    </source>
</reference>
<dbReference type="Proteomes" id="UP001151002">
    <property type="component" value="Unassembled WGS sequence"/>
</dbReference>
<protein>
    <submittedName>
        <fullName evidence="2">DUF4097 family beta strand repeat-containing protein</fullName>
    </submittedName>
</protein>
<proteinExistence type="predicted"/>
<dbReference type="RefSeq" id="WP_267563626.1">
    <property type="nucleotide sequence ID" value="NZ_JAPNTZ010000005.1"/>
</dbReference>
<organism evidence="2 3">
    <name type="scientific">Paractinoplanes pyxinae</name>
    <dbReference type="NCBI Taxonomy" id="2997416"/>
    <lineage>
        <taxon>Bacteria</taxon>
        <taxon>Bacillati</taxon>
        <taxon>Actinomycetota</taxon>
        <taxon>Actinomycetes</taxon>
        <taxon>Micromonosporales</taxon>
        <taxon>Micromonosporaceae</taxon>
        <taxon>Paractinoplanes</taxon>
    </lineage>
</organism>
<dbReference type="EMBL" id="JAPNTZ010000005">
    <property type="protein sequence ID" value="MCY1139511.1"/>
    <property type="molecule type" value="Genomic_DNA"/>
</dbReference>
<evidence type="ECO:0000313" key="3">
    <source>
        <dbReference type="Proteomes" id="UP001151002"/>
    </source>
</evidence>
<evidence type="ECO:0000259" key="1">
    <source>
        <dbReference type="Pfam" id="PF13349"/>
    </source>
</evidence>
<name>A0ABT4AZ61_9ACTN</name>
<sequence>MYEFQHPQPVTVALHARSGVVRLLAEDRDDIQVTVEPMDGKDSSREAADKTPVLLEGDTLVIGEQSSSWTLRRTPKLAITARVPAGSSLAGKSASADVAATGAWQTVKLDVASADIQIDQITGDGDVDSASGDLAVGRVGGSLRVGVASGDIRVGYVTRDVSAKSASGDVRVDAAGGAVLVSTASGDVRVGRLREGRSLIKTASGDVQVGIEPGAGVWLDVSTASGRTITDLTQPETAPPASDGPAVELTIRTASGDIHLHRATDRKAA</sequence>
<keyword evidence="3" id="KW-1185">Reference proteome</keyword>
<feature type="domain" description="DUF4097" evidence="1">
    <location>
        <begin position="86"/>
        <end position="174"/>
    </location>
</feature>
<dbReference type="Gene3D" id="2.160.20.120">
    <property type="match status" value="1"/>
</dbReference>